<dbReference type="AlphaFoldDB" id="A0A6C0DCH5"/>
<accession>A0A6C0DCH5</accession>
<dbReference type="SUPFAM" id="SSF53098">
    <property type="entry name" value="Ribonuclease H-like"/>
    <property type="match status" value="1"/>
</dbReference>
<organism evidence="1">
    <name type="scientific">viral metagenome</name>
    <dbReference type="NCBI Taxonomy" id="1070528"/>
    <lineage>
        <taxon>unclassified sequences</taxon>
        <taxon>metagenomes</taxon>
        <taxon>organismal metagenomes</taxon>
    </lineage>
</organism>
<dbReference type="EMBL" id="MN739578">
    <property type="protein sequence ID" value="QHT14081.1"/>
    <property type="molecule type" value="Genomic_DNA"/>
</dbReference>
<evidence type="ECO:0000313" key="1">
    <source>
        <dbReference type="EMBL" id="QHT14081.1"/>
    </source>
</evidence>
<proteinExistence type="predicted"/>
<sequence length="328" mass="37833">MNLISFDIGIKNMAYCIFCIDASNNLSIRDWNVLNLMDIEQPDPKCSCKNIPKSKKASATNCTSNAKYNKNNVYYCEKHAKSSPFLIPKKSLNLKKMKLEDLVKLGNSHLLFMDVENIEKINKKTLKKGEIIDKIDDFLKKQSLEPIIKKKSKTANDTDLIKIGKNMKNSLNQVLENVDTTNVIIENQISPIANRMKTIQGMLAQYFIIKDENITIDFVSSSNKLKQFDIKKIKTNENILENTMKPAEKPLENSFEKNIKNPDYKKHKIDGVSYCSRILSVNEFLNRWITSLDTKKKDDLADCFLQGLWYLKQKNIIFYAEDLKIKIV</sequence>
<protein>
    <recommendedName>
        <fullName evidence="2">Mitochondrial resolvase Ydc2 catalytic domain-containing protein</fullName>
    </recommendedName>
</protein>
<reference evidence="1" key="1">
    <citation type="journal article" date="2020" name="Nature">
        <title>Giant virus diversity and host interactions through global metagenomics.</title>
        <authorList>
            <person name="Schulz F."/>
            <person name="Roux S."/>
            <person name="Paez-Espino D."/>
            <person name="Jungbluth S."/>
            <person name="Walsh D.A."/>
            <person name="Denef V.J."/>
            <person name="McMahon K.D."/>
            <person name="Konstantinidis K.T."/>
            <person name="Eloe-Fadrosh E.A."/>
            <person name="Kyrpides N.C."/>
            <person name="Woyke T."/>
        </authorList>
    </citation>
    <scope>NUCLEOTIDE SEQUENCE</scope>
    <source>
        <strain evidence="1">GVMAG-M-3300023174-134</strain>
    </source>
</reference>
<name>A0A6C0DCH5_9ZZZZ</name>
<evidence type="ECO:0008006" key="2">
    <source>
        <dbReference type="Google" id="ProtNLM"/>
    </source>
</evidence>
<dbReference type="InterPro" id="IPR036397">
    <property type="entry name" value="RNaseH_sf"/>
</dbReference>
<dbReference type="GO" id="GO:0003676">
    <property type="term" value="F:nucleic acid binding"/>
    <property type="evidence" value="ECO:0007669"/>
    <property type="project" value="InterPro"/>
</dbReference>
<dbReference type="Gene3D" id="3.30.420.10">
    <property type="entry name" value="Ribonuclease H-like superfamily/Ribonuclease H"/>
    <property type="match status" value="1"/>
</dbReference>
<dbReference type="InterPro" id="IPR012337">
    <property type="entry name" value="RNaseH-like_sf"/>
</dbReference>